<protein>
    <submittedName>
        <fullName evidence="2">Uncharacterized protein</fullName>
    </submittedName>
</protein>
<reference evidence="2" key="1">
    <citation type="journal article" date="2021" name="PeerJ">
        <title>Analysis of 44 Vibrio anguillarum genomes reveals high genetic diversity.</title>
        <authorList>
            <person name="Hansen M.J."/>
            <person name="Dalsgaard I."/>
        </authorList>
    </citation>
    <scope>NUCLEOTIDE SEQUENCE</scope>
    <source>
        <strain evidence="2">850617-1/1</strain>
    </source>
</reference>
<accession>A0AAW4BGL7</accession>
<dbReference type="Proteomes" id="UP000786185">
    <property type="component" value="Unassembled WGS sequence"/>
</dbReference>
<evidence type="ECO:0000256" key="1">
    <source>
        <dbReference type="SAM" id="Phobius"/>
    </source>
</evidence>
<comment type="caution">
    <text evidence="2">The sequence shown here is derived from an EMBL/GenBank/DDBJ whole genome shotgun (WGS) entry which is preliminary data.</text>
</comment>
<keyword evidence="1" id="KW-0472">Membrane</keyword>
<keyword evidence="1" id="KW-0812">Transmembrane</keyword>
<dbReference type="EMBL" id="SCLC01000020">
    <property type="protein sequence ID" value="MBF4435914.1"/>
    <property type="molecule type" value="Genomic_DNA"/>
</dbReference>
<sequence>MQQTSSLDVSEEILLQILGNLLKQDPKIILKNIGIVGAENLFAEQVLNANNSGQLHLIRESIAEVLESYEKSRSKLIKKELDKCKCQLADNEWRNLPSDEKSGKNLRCSFVILVIGFVIGLVFSSVIN</sequence>
<name>A0AAW4BGL7_VIBAN</name>
<proteinExistence type="predicted"/>
<feature type="transmembrane region" description="Helical" evidence="1">
    <location>
        <begin position="108"/>
        <end position="127"/>
    </location>
</feature>
<gene>
    <name evidence="2" type="ORF">ERJ77_15530</name>
</gene>
<keyword evidence="1" id="KW-1133">Transmembrane helix</keyword>
<dbReference type="AlphaFoldDB" id="A0AAW4BGL7"/>
<organism evidence="2 3">
    <name type="scientific">Vibrio anguillarum</name>
    <name type="common">Listonella anguillarum</name>
    <dbReference type="NCBI Taxonomy" id="55601"/>
    <lineage>
        <taxon>Bacteria</taxon>
        <taxon>Pseudomonadati</taxon>
        <taxon>Pseudomonadota</taxon>
        <taxon>Gammaproteobacteria</taxon>
        <taxon>Vibrionales</taxon>
        <taxon>Vibrionaceae</taxon>
        <taxon>Vibrio</taxon>
    </lineage>
</organism>
<evidence type="ECO:0000313" key="2">
    <source>
        <dbReference type="EMBL" id="MBF4435914.1"/>
    </source>
</evidence>
<evidence type="ECO:0000313" key="3">
    <source>
        <dbReference type="Proteomes" id="UP000786185"/>
    </source>
</evidence>